<comment type="caution">
    <text evidence="1">The sequence shown here is derived from an EMBL/GenBank/DDBJ whole genome shotgun (WGS) entry which is preliminary data.</text>
</comment>
<organism evidence="1 2">
    <name type="scientific">Rhodocollybia butyracea</name>
    <dbReference type="NCBI Taxonomy" id="206335"/>
    <lineage>
        <taxon>Eukaryota</taxon>
        <taxon>Fungi</taxon>
        <taxon>Dikarya</taxon>
        <taxon>Basidiomycota</taxon>
        <taxon>Agaricomycotina</taxon>
        <taxon>Agaricomycetes</taxon>
        <taxon>Agaricomycetidae</taxon>
        <taxon>Agaricales</taxon>
        <taxon>Marasmiineae</taxon>
        <taxon>Omphalotaceae</taxon>
        <taxon>Rhodocollybia</taxon>
    </lineage>
</organism>
<reference evidence="1" key="1">
    <citation type="submission" date="2020-11" db="EMBL/GenBank/DDBJ databases">
        <authorList>
            <consortium name="DOE Joint Genome Institute"/>
            <person name="Ahrendt S."/>
            <person name="Riley R."/>
            <person name="Andreopoulos W."/>
            <person name="Labutti K."/>
            <person name="Pangilinan J."/>
            <person name="Ruiz-Duenas F.J."/>
            <person name="Barrasa J.M."/>
            <person name="Sanchez-Garcia M."/>
            <person name="Camarero S."/>
            <person name="Miyauchi S."/>
            <person name="Serrano A."/>
            <person name="Linde D."/>
            <person name="Babiker R."/>
            <person name="Drula E."/>
            <person name="Ayuso-Fernandez I."/>
            <person name="Pacheco R."/>
            <person name="Padilla G."/>
            <person name="Ferreira P."/>
            <person name="Barriuso J."/>
            <person name="Kellner H."/>
            <person name="Castanera R."/>
            <person name="Alfaro M."/>
            <person name="Ramirez L."/>
            <person name="Pisabarro A.G."/>
            <person name="Kuo A."/>
            <person name="Tritt A."/>
            <person name="Lipzen A."/>
            <person name="He G."/>
            <person name="Yan M."/>
            <person name="Ng V."/>
            <person name="Cullen D."/>
            <person name="Martin F."/>
            <person name="Rosso M.-N."/>
            <person name="Henrissat B."/>
            <person name="Hibbett D."/>
            <person name="Martinez A.T."/>
            <person name="Grigoriev I.V."/>
        </authorList>
    </citation>
    <scope>NUCLEOTIDE SEQUENCE</scope>
    <source>
        <strain evidence="1">AH 40177</strain>
    </source>
</reference>
<evidence type="ECO:0000313" key="2">
    <source>
        <dbReference type="Proteomes" id="UP000772434"/>
    </source>
</evidence>
<protein>
    <submittedName>
        <fullName evidence="1">Uncharacterized protein</fullName>
    </submittedName>
</protein>
<keyword evidence="2" id="KW-1185">Reference proteome</keyword>
<dbReference type="OrthoDB" id="2988475at2759"/>
<sequence>MDTGRMESPTWIATAKWNLHGNLVLTVLPGQSAETLEPLFFSLNEFYMTTHAKPQKTTLNEKWNKLVMDGVPTGAKQRFDNGLGTKPFTPEEMEAELTTYNPILHNAKLAAPPRFLVHPADLASKAESSITFAVFNKDTADQILSEQYLNLFGKAC</sequence>
<dbReference type="AlphaFoldDB" id="A0A9P5PPI0"/>
<proteinExistence type="predicted"/>
<evidence type="ECO:0000313" key="1">
    <source>
        <dbReference type="EMBL" id="KAF9067108.1"/>
    </source>
</evidence>
<name>A0A9P5PPI0_9AGAR</name>
<accession>A0A9P5PPI0</accession>
<dbReference type="EMBL" id="JADNRY010000078">
    <property type="protein sequence ID" value="KAF9067108.1"/>
    <property type="molecule type" value="Genomic_DNA"/>
</dbReference>
<gene>
    <name evidence="1" type="ORF">BDP27DRAFT_1423269</name>
</gene>
<dbReference type="Proteomes" id="UP000772434">
    <property type="component" value="Unassembled WGS sequence"/>
</dbReference>